<dbReference type="InterPro" id="IPR022554">
    <property type="entry name" value="RGI1"/>
</dbReference>
<evidence type="ECO:0000256" key="3">
    <source>
        <dbReference type="ARBA" id="ARBA00009268"/>
    </source>
</evidence>
<comment type="caution">
    <text evidence="5">The sequence shown here is derived from an EMBL/GenBank/DDBJ whole genome shotgun (WGS) entry which is preliminary data.</text>
</comment>
<gene>
    <name evidence="5" type="ORF">CLIB1423_04S04324</name>
</gene>
<keyword evidence="6" id="KW-1185">Reference proteome</keyword>
<evidence type="ECO:0000313" key="5">
    <source>
        <dbReference type="EMBL" id="CAH2351715.1"/>
    </source>
</evidence>
<name>A0A9P0QM16_9ASCO</name>
<dbReference type="GO" id="GO:0005886">
    <property type="term" value="C:plasma membrane"/>
    <property type="evidence" value="ECO:0007669"/>
    <property type="project" value="UniProtKB-SubCell"/>
</dbReference>
<protein>
    <recommendedName>
        <fullName evidence="4">Respiratory growth induced protein 1</fullName>
    </recommendedName>
</protein>
<dbReference type="GO" id="GO:0006112">
    <property type="term" value="P:energy reserve metabolic process"/>
    <property type="evidence" value="ECO:0007669"/>
    <property type="project" value="InterPro"/>
</dbReference>
<dbReference type="EMBL" id="CAKXYY010000004">
    <property type="protein sequence ID" value="CAH2351715.1"/>
    <property type="molecule type" value="Genomic_DNA"/>
</dbReference>
<comment type="subcellular location">
    <subcellularLocation>
        <location evidence="2">Cell membrane</location>
        <topology evidence="2">Peripheral membrane protein</topology>
    </subcellularLocation>
</comment>
<organism evidence="5 6">
    <name type="scientific">[Candida] railenensis</name>
    <dbReference type="NCBI Taxonomy" id="45579"/>
    <lineage>
        <taxon>Eukaryota</taxon>
        <taxon>Fungi</taxon>
        <taxon>Dikarya</taxon>
        <taxon>Ascomycota</taxon>
        <taxon>Saccharomycotina</taxon>
        <taxon>Pichiomycetes</taxon>
        <taxon>Debaryomycetaceae</taxon>
        <taxon>Kurtzmaniella</taxon>
    </lineage>
</organism>
<accession>A0A9P0QM16</accession>
<evidence type="ECO:0000256" key="4">
    <source>
        <dbReference type="ARBA" id="ARBA00021474"/>
    </source>
</evidence>
<comment type="similarity">
    <text evidence="3">Belongs to the RGI1 family.</text>
</comment>
<evidence type="ECO:0000256" key="2">
    <source>
        <dbReference type="ARBA" id="ARBA00004202"/>
    </source>
</evidence>
<reference evidence="5" key="1">
    <citation type="submission" date="2022-03" db="EMBL/GenBank/DDBJ databases">
        <authorList>
            <person name="Legras J.-L."/>
            <person name="Devillers H."/>
            <person name="Grondin C."/>
        </authorList>
    </citation>
    <scope>NUCLEOTIDE SEQUENCE</scope>
    <source>
        <strain evidence="5">CLIB 1423</strain>
    </source>
</reference>
<dbReference type="Pfam" id="PF10843">
    <property type="entry name" value="RGI1"/>
    <property type="match status" value="1"/>
</dbReference>
<evidence type="ECO:0000313" key="6">
    <source>
        <dbReference type="Proteomes" id="UP000837801"/>
    </source>
</evidence>
<dbReference type="Gene3D" id="3.40.1000.40">
    <property type="entry name" value="Respiratory growth induced protein 1"/>
    <property type="match status" value="1"/>
</dbReference>
<comment type="function">
    <text evidence="1">Involved in the control of energetic metabolism and significantly contribute to cell fitness, especially under respiratory growth conditions.</text>
</comment>
<evidence type="ECO:0000256" key="1">
    <source>
        <dbReference type="ARBA" id="ARBA00003033"/>
    </source>
</evidence>
<dbReference type="InterPro" id="IPR038235">
    <property type="entry name" value="RGI1_sf"/>
</dbReference>
<dbReference type="AlphaFoldDB" id="A0A9P0QM16"/>
<dbReference type="Proteomes" id="UP000837801">
    <property type="component" value="Unassembled WGS sequence"/>
</dbReference>
<proteinExistence type="inferred from homology"/>
<sequence>MAKKNKKQVVPLNLDNCEKMTQLKSAPVDRPTGSAVPVREFDDLASFETFVRDETWDNEFDNFHAHLAYYPPFILSECHDNLEKIKPTMNKNSSKFKRNLQHHIKKHLMQDLEKVAGYEMKFQKPEVQETFNSWKLKYIDDGHHGFSPEDEEKAHRHWKIEMEVKCNNENPMVEVDFKSIPMD</sequence>
<dbReference type="OrthoDB" id="4082176at2759"/>